<protein>
    <submittedName>
        <fullName evidence="1">Uncharacterized protein</fullName>
    </submittedName>
</protein>
<keyword evidence="2" id="KW-1185">Reference proteome</keyword>
<dbReference type="EMBL" id="CATQJL010000305">
    <property type="protein sequence ID" value="CAJ0604056.1"/>
    <property type="molecule type" value="Genomic_DNA"/>
</dbReference>
<proteinExistence type="predicted"/>
<evidence type="ECO:0000313" key="1">
    <source>
        <dbReference type="EMBL" id="CAJ0604056.1"/>
    </source>
</evidence>
<dbReference type="Proteomes" id="UP001176961">
    <property type="component" value="Unassembled WGS sequence"/>
</dbReference>
<comment type="caution">
    <text evidence="1">The sequence shown here is derived from an EMBL/GenBank/DDBJ whole genome shotgun (WGS) entry which is preliminary data.</text>
</comment>
<sequence length="158" mass="16791">MCILDAGISRGTSAAEEGVESLNTLDLQQACRARGVRAIGLSEEVEKTGIAESPRQKLIDLENGKVEHEARLDLIKKDKEKVVLAEGEKERVAVEEIASTSTKIAGTSTEAIHAAKKELIDVVQEAVDAAKATGKEKAVAESPPFPAVGPIVIHSRDL</sequence>
<evidence type="ECO:0000313" key="2">
    <source>
        <dbReference type="Proteomes" id="UP001176961"/>
    </source>
</evidence>
<reference evidence="1" key="1">
    <citation type="submission" date="2023-07" db="EMBL/GenBank/DDBJ databases">
        <authorList>
            <consortium name="CYATHOMIX"/>
        </authorList>
    </citation>
    <scope>NUCLEOTIDE SEQUENCE</scope>
    <source>
        <strain evidence="1">N/A</strain>
    </source>
</reference>
<organism evidence="1 2">
    <name type="scientific">Cylicocyclus nassatus</name>
    <name type="common">Nematode worm</name>
    <dbReference type="NCBI Taxonomy" id="53992"/>
    <lineage>
        <taxon>Eukaryota</taxon>
        <taxon>Metazoa</taxon>
        <taxon>Ecdysozoa</taxon>
        <taxon>Nematoda</taxon>
        <taxon>Chromadorea</taxon>
        <taxon>Rhabditida</taxon>
        <taxon>Rhabditina</taxon>
        <taxon>Rhabditomorpha</taxon>
        <taxon>Strongyloidea</taxon>
        <taxon>Strongylidae</taxon>
        <taxon>Cylicocyclus</taxon>
    </lineage>
</organism>
<accession>A0AA36M9X1</accession>
<gene>
    <name evidence="1" type="ORF">CYNAS_LOCUS16039</name>
</gene>
<dbReference type="AlphaFoldDB" id="A0AA36M9X1"/>
<name>A0AA36M9X1_CYLNA</name>